<name>A0A495JWV9_9ACTN</name>
<accession>A0A495JWV9</accession>
<comment type="caution">
    <text evidence="1">The sequence shown here is derived from an EMBL/GenBank/DDBJ whole genome shotgun (WGS) entry which is preliminary data.</text>
</comment>
<sequence length="88" mass="10109">MNLAEAAAHIDGPVLCYEFDGRAYPKLREGVVREVSVTRRAVRVEMRYTSASAGYRLTGRCLWWTPSLLRVPQWWLDRQPAAGSEERQ</sequence>
<gene>
    <name evidence="1" type="ORF">BDK92_7135</name>
</gene>
<dbReference type="Proteomes" id="UP000277671">
    <property type="component" value="Unassembled WGS sequence"/>
</dbReference>
<protein>
    <recommendedName>
        <fullName evidence="3">WYL domain-containing protein</fullName>
    </recommendedName>
</protein>
<evidence type="ECO:0000313" key="1">
    <source>
        <dbReference type="EMBL" id="RKR92659.1"/>
    </source>
</evidence>
<keyword evidence="2" id="KW-1185">Reference proteome</keyword>
<reference evidence="1 2" key="1">
    <citation type="submission" date="2018-10" db="EMBL/GenBank/DDBJ databases">
        <title>Sequencing the genomes of 1000 actinobacteria strains.</title>
        <authorList>
            <person name="Klenk H.-P."/>
        </authorList>
    </citation>
    <scope>NUCLEOTIDE SEQUENCE [LARGE SCALE GENOMIC DNA]</scope>
    <source>
        <strain evidence="1 2">DSM 45175</strain>
    </source>
</reference>
<organism evidence="1 2">
    <name type="scientific">Micromonospora pisi</name>
    <dbReference type="NCBI Taxonomy" id="589240"/>
    <lineage>
        <taxon>Bacteria</taxon>
        <taxon>Bacillati</taxon>
        <taxon>Actinomycetota</taxon>
        <taxon>Actinomycetes</taxon>
        <taxon>Micromonosporales</taxon>
        <taxon>Micromonosporaceae</taxon>
        <taxon>Micromonospora</taxon>
    </lineage>
</organism>
<dbReference type="RefSeq" id="WP_147457220.1">
    <property type="nucleotide sequence ID" value="NZ_RBKT01000001.1"/>
</dbReference>
<dbReference type="EMBL" id="RBKT01000001">
    <property type="protein sequence ID" value="RKR92659.1"/>
    <property type="molecule type" value="Genomic_DNA"/>
</dbReference>
<dbReference type="AlphaFoldDB" id="A0A495JWV9"/>
<dbReference type="OrthoDB" id="9967489at2"/>
<evidence type="ECO:0008006" key="3">
    <source>
        <dbReference type="Google" id="ProtNLM"/>
    </source>
</evidence>
<proteinExistence type="predicted"/>
<evidence type="ECO:0000313" key="2">
    <source>
        <dbReference type="Proteomes" id="UP000277671"/>
    </source>
</evidence>